<comment type="pathway">
    <text evidence="2 9">Polyol metabolism; (R,R)-butane-2,3-diol biosynthesis; (R,R)-butane-2,3-diol from pyruvate: step 2/3.</text>
</comment>
<evidence type="ECO:0000256" key="1">
    <source>
        <dbReference type="ARBA" id="ARBA00001784"/>
    </source>
</evidence>
<evidence type="ECO:0000256" key="8">
    <source>
        <dbReference type="ARBA" id="ARBA00023239"/>
    </source>
</evidence>
<dbReference type="EC" id="4.1.1.5" evidence="4 9"/>
<dbReference type="PIRSF" id="PIRSF001332">
    <property type="entry name" value="Acetolac_decarb"/>
    <property type="match status" value="1"/>
</dbReference>
<gene>
    <name evidence="10" type="ORF">DFE_3307</name>
</gene>
<dbReference type="AlphaFoldDB" id="A0A2Z6B3K0"/>
<comment type="catalytic activity">
    <reaction evidence="1 9">
        <text>(2S)-2-acetolactate + H(+) = (R)-acetoin + CO2</text>
        <dbReference type="Rhea" id="RHEA:21580"/>
        <dbReference type="ChEBI" id="CHEBI:15378"/>
        <dbReference type="ChEBI" id="CHEBI:15686"/>
        <dbReference type="ChEBI" id="CHEBI:16526"/>
        <dbReference type="ChEBI" id="CHEBI:58476"/>
        <dbReference type="EC" id="4.1.1.5"/>
    </reaction>
</comment>
<dbReference type="InterPro" id="IPR005128">
    <property type="entry name" value="Acetolactate_a_deCO2ase"/>
</dbReference>
<evidence type="ECO:0000256" key="5">
    <source>
        <dbReference type="ARBA" id="ARBA00020164"/>
    </source>
</evidence>
<dbReference type="EMBL" id="AP017378">
    <property type="protein sequence ID" value="BBD10033.1"/>
    <property type="molecule type" value="Genomic_DNA"/>
</dbReference>
<keyword evidence="6 9" id="KW-0210">Decarboxylase</keyword>
<dbReference type="SUPFAM" id="SSF117856">
    <property type="entry name" value="AF0104/ALDC/Ptd012-like"/>
    <property type="match status" value="1"/>
</dbReference>
<sequence>MKRTRLLLKIILGVVLYALAVLTTAAAVKAEQGTDTLFQVSTIDALLDGVYDGAMPVTQLTAKGNAGLGTFHALDGEMAVIDGIVYQVRADGSVRVAQPEASTPFAAVTPFEADFELTLGNVASMRELTSALESLLPNPNIFYAIRATGRFSKVKTRSVPRQEKPYPPLKVVAANQPVFHFADVPGDIVGFWSPAFVKGVGVPGFHLHFLNAERTGGGHMLDCSFENLTLTLDATPAFTVVLPQSEDFATTDLARDRAEDLHKVEK</sequence>
<protein>
    <recommendedName>
        <fullName evidence="5 9">Alpha-acetolactate decarboxylase</fullName>
        <ecNumber evidence="4 9">4.1.1.5</ecNumber>
    </recommendedName>
</protein>
<dbReference type="KEGG" id="dfl:DFE_3307"/>
<dbReference type="OrthoDB" id="8612680at2"/>
<accession>A0A2Z6B3K0</accession>
<keyword evidence="8 9" id="KW-0456">Lyase</keyword>
<dbReference type="GO" id="GO:0047605">
    <property type="term" value="F:acetolactate decarboxylase activity"/>
    <property type="evidence" value="ECO:0007669"/>
    <property type="project" value="UniProtKB-UniRule"/>
</dbReference>
<reference evidence="10 11" key="1">
    <citation type="journal article" date="2018" name="Sci. Adv.">
        <title>Multi-heme cytochromes provide a pathway for survival in energy-limited environments.</title>
        <authorList>
            <person name="Deng X."/>
            <person name="Dohmae N."/>
            <person name="Nealson K.H."/>
            <person name="Hashimoto K."/>
            <person name="Okamoto A."/>
        </authorList>
    </citation>
    <scope>NUCLEOTIDE SEQUENCE [LARGE SCALE GENOMIC DNA]</scope>
    <source>
        <strain evidence="10 11">IS5</strain>
    </source>
</reference>
<evidence type="ECO:0000256" key="7">
    <source>
        <dbReference type="ARBA" id="ARBA00023061"/>
    </source>
</evidence>
<dbReference type="CDD" id="cd17299">
    <property type="entry name" value="acetolactate_decarboxylase"/>
    <property type="match status" value="1"/>
</dbReference>
<keyword evidence="7 9" id="KW-0005">Acetoin biosynthesis</keyword>
<dbReference type="UniPathway" id="UPA00626">
    <property type="reaction ID" value="UER00678"/>
</dbReference>
<dbReference type="NCBIfam" id="TIGR01252">
    <property type="entry name" value="acetolac_decarb"/>
    <property type="match status" value="1"/>
</dbReference>
<evidence type="ECO:0000256" key="4">
    <source>
        <dbReference type="ARBA" id="ARBA00013204"/>
    </source>
</evidence>
<evidence type="ECO:0000256" key="6">
    <source>
        <dbReference type="ARBA" id="ARBA00022793"/>
    </source>
</evidence>
<dbReference type="RefSeq" id="WP_126381064.1">
    <property type="nucleotide sequence ID" value="NZ_AP017378.1"/>
</dbReference>
<dbReference type="Proteomes" id="UP000269883">
    <property type="component" value="Chromosome"/>
</dbReference>
<comment type="similarity">
    <text evidence="3 9">Belongs to the alpha-acetolactate decarboxylase family.</text>
</comment>
<evidence type="ECO:0000256" key="2">
    <source>
        <dbReference type="ARBA" id="ARBA00005170"/>
    </source>
</evidence>
<evidence type="ECO:0000313" key="11">
    <source>
        <dbReference type="Proteomes" id="UP000269883"/>
    </source>
</evidence>
<organism evidence="10 11">
    <name type="scientific">Desulfovibrio ferrophilus</name>
    <dbReference type="NCBI Taxonomy" id="241368"/>
    <lineage>
        <taxon>Bacteria</taxon>
        <taxon>Pseudomonadati</taxon>
        <taxon>Thermodesulfobacteriota</taxon>
        <taxon>Desulfovibrionia</taxon>
        <taxon>Desulfovibrionales</taxon>
        <taxon>Desulfovibrionaceae</taxon>
        <taxon>Desulfovibrio</taxon>
    </lineage>
</organism>
<keyword evidence="11" id="KW-1185">Reference proteome</keyword>
<evidence type="ECO:0000313" key="10">
    <source>
        <dbReference type="EMBL" id="BBD10033.1"/>
    </source>
</evidence>
<dbReference type="GO" id="GO:0045151">
    <property type="term" value="P:acetoin biosynthetic process"/>
    <property type="evidence" value="ECO:0007669"/>
    <property type="project" value="UniProtKB-UniRule"/>
</dbReference>
<dbReference type="PANTHER" id="PTHR35524">
    <property type="entry name" value="ALPHA-ACETOLACTATE DECARBOXYLASE"/>
    <property type="match status" value="1"/>
</dbReference>
<evidence type="ECO:0000256" key="3">
    <source>
        <dbReference type="ARBA" id="ARBA00007106"/>
    </source>
</evidence>
<name>A0A2Z6B3K0_9BACT</name>
<dbReference type="PANTHER" id="PTHR35524:SF1">
    <property type="entry name" value="ALPHA-ACETOLACTATE DECARBOXYLASE"/>
    <property type="match status" value="1"/>
</dbReference>
<dbReference type="Gene3D" id="3.30.1330.80">
    <property type="entry name" value="Hypothetical protein, similar to alpha- acetolactate decarboxylase, domain 2"/>
    <property type="match status" value="2"/>
</dbReference>
<dbReference type="Pfam" id="PF03306">
    <property type="entry name" value="AAL_decarboxy"/>
    <property type="match status" value="1"/>
</dbReference>
<proteinExistence type="inferred from homology"/>
<evidence type="ECO:0000256" key="9">
    <source>
        <dbReference type="PIRNR" id="PIRNR001332"/>
    </source>
</evidence>